<proteinExistence type="predicted"/>
<evidence type="ECO:0000313" key="2">
    <source>
        <dbReference type="EMBL" id="MDC4238835.1"/>
    </source>
</evidence>
<evidence type="ECO:0000259" key="1">
    <source>
        <dbReference type="Pfam" id="PF09851"/>
    </source>
</evidence>
<dbReference type="Pfam" id="PF09851">
    <property type="entry name" value="SHOCT"/>
    <property type="match status" value="1"/>
</dbReference>
<reference evidence="2" key="1">
    <citation type="submission" date="2022-05" db="EMBL/GenBank/DDBJ databases">
        <title>Draft genome sequence of Clostridium tertium strain CP3 isolated from Peru.</title>
        <authorList>
            <person name="Hurtado R."/>
            <person name="Lima L."/>
            <person name="Sousa T."/>
            <person name="Jaiswal A.K."/>
            <person name="Tiwari S."/>
            <person name="Maturrano L."/>
            <person name="Brenig B."/>
            <person name="Azevedo V."/>
        </authorList>
    </citation>
    <scope>NUCLEOTIDE SEQUENCE</scope>
    <source>
        <strain evidence="2">CP3</strain>
    </source>
</reference>
<accession>A0A9X4AYR3</accession>
<protein>
    <submittedName>
        <fullName evidence="2">SHOCT domain-containing protein</fullName>
    </submittedName>
</protein>
<sequence length="19" mass="2191">MGVITEEEFNIKKKQILGI</sequence>
<feature type="domain" description="SHOCT" evidence="1">
    <location>
        <begin position="1"/>
        <end position="17"/>
    </location>
</feature>
<dbReference type="Proteomes" id="UP001141183">
    <property type="component" value="Unassembled WGS sequence"/>
</dbReference>
<dbReference type="EMBL" id="JAMRYU010000001">
    <property type="protein sequence ID" value="MDC4238835.1"/>
    <property type="molecule type" value="Genomic_DNA"/>
</dbReference>
<name>A0A9X4AYR3_9CLOT</name>
<comment type="caution">
    <text evidence="2">The sequence shown here is derived from an EMBL/GenBank/DDBJ whole genome shotgun (WGS) entry which is preliminary data.</text>
</comment>
<gene>
    <name evidence="2" type="ORF">NE398_01450</name>
</gene>
<dbReference type="AlphaFoldDB" id="A0A9X4AYR3"/>
<keyword evidence="3" id="KW-1185">Reference proteome</keyword>
<organism evidence="2 3">
    <name type="scientific">Clostridium tertium</name>
    <dbReference type="NCBI Taxonomy" id="1559"/>
    <lineage>
        <taxon>Bacteria</taxon>
        <taxon>Bacillati</taxon>
        <taxon>Bacillota</taxon>
        <taxon>Clostridia</taxon>
        <taxon>Eubacteriales</taxon>
        <taxon>Clostridiaceae</taxon>
        <taxon>Clostridium</taxon>
    </lineage>
</organism>
<dbReference type="InterPro" id="IPR018649">
    <property type="entry name" value="SHOCT"/>
</dbReference>
<dbReference type="RefSeq" id="WP_097033772.1">
    <property type="nucleotide sequence ID" value="NZ_CABKOG010000003.1"/>
</dbReference>
<evidence type="ECO:0000313" key="3">
    <source>
        <dbReference type="Proteomes" id="UP001141183"/>
    </source>
</evidence>